<dbReference type="PANTHER" id="PTHR34966:SF1">
    <property type="entry name" value="OS04G0508100 PROTEIN"/>
    <property type="match status" value="1"/>
</dbReference>
<gene>
    <name evidence="1" type="ORF">QVD17_33626</name>
</gene>
<keyword evidence="2" id="KW-1185">Reference proteome</keyword>
<dbReference type="Proteomes" id="UP001229421">
    <property type="component" value="Unassembled WGS sequence"/>
</dbReference>
<sequence length="138" mass="15569">MELVTFLVPPPSRPSHSLSHGAPQRGQGKFFIRDLFHVASFPSRPSQKLGIALFLFYKQIISSQQDLVMAGGNFVQRVMSYLVNEILVDSLANSRAFQRFAVKTSKSLEEMSSLAAKKRQEIAEQVKEVSRNFESKNH</sequence>
<accession>A0AAD8JXK9</accession>
<reference evidence="1" key="1">
    <citation type="journal article" date="2023" name="bioRxiv">
        <title>Improved chromosome-level genome assembly for marigold (Tagetes erecta).</title>
        <authorList>
            <person name="Jiang F."/>
            <person name="Yuan L."/>
            <person name="Wang S."/>
            <person name="Wang H."/>
            <person name="Xu D."/>
            <person name="Wang A."/>
            <person name="Fan W."/>
        </authorList>
    </citation>
    <scope>NUCLEOTIDE SEQUENCE</scope>
    <source>
        <strain evidence="1">WSJ</strain>
        <tissue evidence="1">Leaf</tissue>
    </source>
</reference>
<proteinExistence type="predicted"/>
<evidence type="ECO:0000313" key="2">
    <source>
        <dbReference type="Proteomes" id="UP001229421"/>
    </source>
</evidence>
<organism evidence="1 2">
    <name type="scientific">Tagetes erecta</name>
    <name type="common">African marigold</name>
    <dbReference type="NCBI Taxonomy" id="13708"/>
    <lineage>
        <taxon>Eukaryota</taxon>
        <taxon>Viridiplantae</taxon>
        <taxon>Streptophyta</taxon>
        <taxon>Embryophyta</taxon>
        <taxon>Tracheophyta</taxon>
        <taxon>Spermatophyta</taxon>
        <taxon>Magnoliopsida</taxon>
        <taxon>eudicotyledons</taxon>
        <taxon>Gunneridae</taxon>
        <taxon>Pentapetalae</taxon>
        <taxon>asterids</taxon>
        <taxon>campanulids</taxon>
        <taxon>Asterales</taxon>
        <taxon>Asteraceae</taxon>
        <taxon>Asteroideae</taxon>
        <taxon>Heliantheae alliance</taxon>
        <taxon>Tageteae</taxon>
        <taxon>Tagetes</taxon>
    </lineage>
</organism>
<dbReference type="EMBL" id="JAUHHV010000009">
    <property type="protein sequence ID" value="KAK1412402.1"/>
    <property type="molecule type" value="Genomic_DNA"/>
</dbReference>
<dbReference type="PANTHER" id="PTHR34966">
    <property type="entry name" value="OSJNBA0043L24.15 PROTEIN"/>
    <property type="match status" value="1"/>
</dbReference>
<dbReference type="AlphaFoldDB" id="A0AAD8JXK9"/>
<name>A0AAD8JXK9_TARER</name>
<comment type="caution">
    <text evidence="1">The sequence shown here is derived from an EMBL/GenBank/DDBJ whole genome shotgun (WGS) entry which is preliminary data.</text>
</comment>
<evidence type="ECO:0000313" key="1">
    <source>
        <dbReference type="EMBL" id="KAK1412402.1"/>
    </source>
</evidence>
<protein>
    <submittedName>
        <fullName evidence="1">Uncharacterized protein</fullName>
    </submittedName>
</protein>